<feature type="compositionally biased region" description="Polar residues" evidence="1">
    <location>
        <begin position="66"/>
        <end position="79"/>
    </location>
</feature>
<evidence type="ECO:0000256" key="1">
    <source>
        <dbReference type="SAM" id="MobiDB-lite"/>
    </source>
</evidence>
<dbReference type="OrthoDB" id="424402at2759"/>
<name>A0A8H6SD54_9AGAR</name>
<gene>
    <name evidence="2" type="ORF">MIND_00968500</name>
</gene>
<proteinExistence type="predicted"/>
<feature type="region of interest" description="Disordered" evidence="1">
    <location>
        <begin position="179"/>
        <end position="212"/>
    </location>
</feature>
<evidence type="ECO:0000313" key="3">
    <source>
        <dbReference type="Proteomes" id="UP000636479"/>
    </source>
</evidence>
<reference evidence="2" key="1">
    <citation type="submission" date="2020-05" db="EMBL/GenBank/DDBJ databases">
        <title>Mycena genomes resolve the evolution of fungal bioluminescence.</title>
        <authorList>
            <person name="Tsai I.J."/>
        </authorList>
    </citation>
    <scope>NUCLEOTIDE SEQUENCE</scope>
    <source>
        <strain evidence="2">171206Taipei</strain>
    </source>
</reference>
<protein>
    <submittedName>
        <fullName evidence="2">Uncharacterized protein</fullName>
    </submittedName>
</protein>
<sequence length="229" mass="24954">MVDSISKGKGKAREERVIPVPDEPSNPYLVRITSHGKMNSFVTFALQFFQKHDSVPLVFHTLPASSSKSAEQSNVGTSSRPDRDSNGLSPTSLLAPRLISVVEIVKREYLKAMAADKITGLYQYNEVGILEDLPDYAAARQSADPEEARAQMIAEKLSGKNHLKAKQTPYMKITLSRSQLPDIGSATAQEPLKRKLSKSAKSRAKKRAKKNAVEVGAGAEIDMEDGDGS</sequence>
<dbReference type="Proteomes" id="UP000636479">
    <property type="component" value="Unassembled WGS sequence"/>
</dbReference>
<comment type="caution">
    <text evidence="2">The sequence shown here is derived from an EMBL/GenBank/DDBJ whole genome shotgun (WGS) entry which is preliminary data.</text>
</comment>
<feature type="region of interest" description="Disordered" evidence="1">
    <location>
        <begin position="1"/>
        <end position="24"/>
    </location>
</feature>
<keyword evidence="3" id="KW-1185">Reference proteome</keyword>
<feature type="compositionally biased region" description="Basic residues" evidence="1">
    <location>
        <begin position="194"/>
        <end position="210"/>
    </location>
</feature>
<dbReference type="AlphaFoldDB" id="A0A8H6SD54"/>
<evidence type="ECO:0000313" key="2">
    <source>
        <dbReference type="EMBL" id="KAF7297351.1"/>
    </source>
</evidence>
<organism evidence="2 3">
    <name type="scientific">Mycena indigotica</name>
    <dbReference type="NCBI Taxonomy" id="2126181"/>
    <lineage>
        <taxon>Eukaryota</taxon>
        <taxon>Fungi</taxon>
        <taxon>Dikarya</taxon>
        <taxon>Basidiomycota</taxon>
        <taxon>Agaricomycotina</taxon>
        <taxon>Agaricomycetes</taxon>
        <taxon>Agaricomycetidae</taxon>
        <taxon>Agaricales</taxon>
        <taxon>Marasmiineae</taxon>
        <taxon>Mycenaceae</taxon>
        <taxon>Mycena</taxon>
    </lineage>
</organism>
<feature type="region of interest" description="Disordered" evidence="1">
    <location>
        <begin position="66"/>
        <end position="90"/>
    </location>
</feature>
<dbReference type="EMBL" id="JACAZF010000008">
    <property type="protein sequence ID" value="KAF7297351.1"/>
    <property type="molecule type" value="Genomic_DNA"/>
</dbReference>
<dbReference type="GeneID" id="59348814"/>
<dbReference type="RefSeq" id="XP_037217710.1">
    <property type="nucleotide sequence ID" value="XM_037366298.1"/>
</dbReference>
<accession>A0A8H6SD54</accession>